<feature type="transmembrane region" description="Helical" evidence="1">
    <location>
        <begin position="12"/>
        <end position="32"/>
    </location>
</feature>
<dbReference type="EMBL" id="OX365763">
    <property type="protein sequence ID" value="CAI4039096.1"/>
    <property type="molecule type" value="Genomic_DNA"/>
</dbReference>
<organism evidence="2 3">
    <name type="scientific">Saccharomyces mikatae IFO 1815</name>
    <dbReference type="NCBI Taxonomy" id="226126"/>
    <lineage>
        <taxon>Eukaryota</taxon>
        <taxon>Fungi</taxon>
        <taxon>Dikarya</taxon>
        <taxon>Ascomycota</taxon>
        <taxon>Saccharomycotina</taxon>
        <taxon>Saccharomycetes</taxon>
        <taxon>Saccharomycetales</taxon>
        <taxon>Saccharomycetaceae</taxon>
        <taxon>Saccharomyces</taxon>
    </lineage>
</organism>
<gene>
    <name evidence="2" type="primary">SMKI07G0670</name>
    <name evidence="2" type="ORF">SMKI_07G0670</name>
</gene>
<protein>
    <submittedName>
        <fullName evidence="2">Uncharacterized protein</fullName>
    </submittedName>
</protein>
<dbReference type="Proteomes" id="UP001161438">
    <property type="component" value="Chromosome 7"/>
</dbReference>
<evidence type="ECO:0000313" key="3">
    <source>
        <dbReference type="Proteomes" id="UP001161438"/>
    </source>
</evidence>
<proteinExistence type="predicted"/>
<sequence>MAAMSSKETTFIRPLKIIALTLAIILIINLSYKLFLKRYLKSTIIWCLGVANTDRNDIMWWQTSPLLERWIWQLVDNYETKYE</sequence>
<keyword evidence="3" id="KW-1185">Reference proteome</keyword>
<reference evidence="2" key="1">
    <citation type="submission" date="2022-10" db="EMBL/GenBank/DDBJ databases">
        <authorList>
            <person name="Byrne P K."/>
        </authorList>
    </citation>
    <scope>NUCLEOTIDE SEQUENCE</scope>
    <source>
        <strain evidence="2">IFO1815</strain>
    </source>
</reference>
<accession>A0AA35J087</accession>
<evidence type="ECO:0000256" key="1">
    <source>
        <dbReference type="SAM" id="Phobius"/>
    </source>
</evidence>
<name>A0AA35J087_SACMI</name>
<dbReference type="GeneID" id="80918307"/>
<keyword evidence="1" id="KW-1133">Transmembrane helix</keyword>
<keyword evidence="1" id="KW-0472">Membrane</keyword>
<keyword evidence="1" id="KW-0812">Transmembrane</keyword>
<evidence type="ECO:0000313" key="2">
    <source>
        <dbReference type="EMBL" id="CAI4039096.1"/>
    </source>
</evidence>
<dbReference type="AlphaFoldDB" id="A0AA35J087"/>
<dbReference type="RefSeq" id="XP_056082211.1">
    <property type="nucleotide sequence ID" value="XM_056222529.1"/>
</dbReference>